<evidence type="ECO:0000313" key="4">
    <source>
        <dbReference type="Proteomes" id="UP000262454"/>
    </source>
</evidence>
<name>A0A348MKA3_UNCW3</name>
<dbReference type="EMBL" id="DMCX01000025">
    <property type="protein sequence ID" value="HAF07479.1"/>
    <property type="molecule type" value="Genomic_DNA"/>
</dbReference>
<gene>
    <name evidence="3" type="ORF">DCG82_03640</name>
</gene>
<protein>
    <recommendedName>
        <fullName evidence="2">Response regulatory domain-containing protein</fullName>
    </recommendedName>
</protein>
<comment type="caution">
    <text evidence="3">The sequence shown here is derived from an EMBL/GenBank/DDBJ whole genome shotgun (WGS) entry which is preliminary data.</text>
</comment>
<feature type="domain" description="Response regulatory" evidence="2">
    <location>
        <begin position="9"/>
        <end position="121"/>
    </location>
</feature>
<dbReference type="AlphaFoldDB" id="A0A348MKA3"/>
<proteinExistence type="predicted"/>
<dbReference type="Gene3D" id="3.40.50.2300">
    <property type="match status" value="1"/>
</dbReference>
<dbReference type="InterPro" id="IPR001789">
    <property type="entry name" value="Sig_transdc_resp-reg_receiver"/>
</dbReference>
<organism evidence="3 4">
    <name type="scientific">candidate division WOR-3 bacterium</name>
    <dbReference type="NCBI Taxonomy" id="2052148"/>
    <lineage>
        <taxon>Bacteria</taxon>
        <taxon>Bacteria division WOR-3</taxon>
    </lineage>
</organism>
<sequence>MLYNYFVKKIILVEDDPDIVELILDILSEIYQVTFETNVENFFKRTDADIEKFDLIITDFLLEKYSAKDIIEKYKNKKFLIISALSVNSPEISPLVDNKKIFYLQKPFVIDDLLNKVDNILK</sequence>
<keyword evidence="1" id="KW-0597">Phosphoprotein</keyword>
<dbReference type="SUPFAM" id="SSF52172">
    <property type="entry name" value="CheY-like"/>
    <property type="match status" value="1"/>
</dbReference>
<evidence type="ECO:0000313" key="3">
    <source>
        <dbReference type="EMBL" id="HAF07479.1"/>
    </source>
</evidence>
<accession>A0A348MKA3</accession>
<evidence type="ECO:0000259" key="2">
    <source>
        <dbReference type="PROSITE" id="PS50110"/>
    </source>
</evidence>
<feature type="modified residue" description="4-aspartylphosphate" evidence="1">
    <location>
        <position position="59"/>
    </location>
</feature>
<dbReference type="PROSITE" id="PS50110">
    <property type="entry name" value="RESPONSE_REGULATORY"/>
    <property type="match status" value="1"/>
</dbReference>
<dbReference type="GO" id="GO:0000160">
    <property type="term" value="P:phosphorelay signal transduction system"/>
    <property type="evidence" value="ECO:0007669"/>
    <property type="project" value="InterPro"/>
</dbReference>
<dbReference type="Proteomes" id="UP000262454">
    <property type="component" value="Unassembled WGS sequence"/>
</dbReference>
<dbReference type="InterPro" id="IPR011006">
    <property type="entry name" value="CheY-like_superfamily"/>
</dbReference>
<reference evidence="3 4" key="1">
    <citation type="journal article" date="2018" name="Nat. Biotechnol.">
        <title>A standardized bacterial taxonomy based on genome phylogeny substantially revises the tree of life.</title>
        <authorList>
            <person name="Parks D.H."/>
            <person name="Chuvochina M."/>
            <person name="Waite D.W."/>
            <person name="Rinke C."/>
            <person name="Skarshewski A."/>
            <person name="Chaumeil P.A."/>
            <person name="Hugenholtz P."/>
        </authorList>
    </citation>
    <scope>NUCLEOTIDE SEQUENCE [LARGE SCALE GENOMIC DNA]</scope>
    <source>
        <strain evidence="3">UBA7921</strain>
    </source>
</reference>
<evidence type="ECO:0000256" key="1">
    <source>
        <dbReference type="PROSITE-ProRule" id="PRU00169"/>
    </source>
</evidence>